<dbReference type="InterPro" id="IPR008266">
    <property type="entry name" value="Tyr_kinase_AS"/>
</dbReference>
<organism evidence="17 18">
    <name type="scientific">Thyridium curvatum</name>
    <dbReference type="NCBI Taxonomy" id="1093900"/>
    <lineage>
        <taxon>Eukaryota</taxon>
        <taxon>Fungi</taxon>
        <taxon>Dikarya</taxon>
        <taxon>Ascomycota</taxon>
        <taxon>Pezizomycotina</taxon>
        <taxon>Sordariomycetes</taxon>
        <taxon>Sordariomycetidae</taxon>
        <taxon>Thyridiales</taxon>
        <taxon>Thyridiaceae</taxon>
        <taxon>Thyridium</taxon>
    </lineage>
</organism>
<dbReference type="GO" id="GO:0004674">
    <property type="term" value="F:protein serine/threonine kinase activity"/>
    <property type="evidence" value="ECO:0007669"/>
    <property type="project" value="UniProtKB-KW"/>
</dbReference>
<evidence type="ECO:0000313" key="18">
    <source>
        <dbReference type="Proteomes" id="UP000319257"/>
    </source>
</evidence>
<dbReference type="GeneID" id="41973722"/>
<evidence type="ECO:0000256" key="7">
    <source>
        <dbReference type="ARBA" id="ARBA00022679"/>
    </source>
</evidence>
<comment type="caution">
    <text evidence="17">The sequence shown here is derived from an EMBL/GenBank/DDBJ whole genome shotgun (WGS) entry which is preliminary data.</text>
</comment>
<name>A0A507ATI7_9PEZI</name>
<dbReference type="Gene3D" id="1.10.510.10">
    <property type="entry name" value="Transferase(Phosphotransferase) domain 1"/>
    <property type="match status" value="1"/>
</dbReference>
<dbReference type="InterPro" id="IPR011009">
    <property type="entry name" value="Kinase-like_dom_sf"/>
</dbReference>
<comment type="catalytic activity">
    <reaction evidence="14">
        <text>L-seryl-[protein] + ATP = O-phospho-L-seryl-[protein] + ADP + H(+)</text>
        <dbReference type="Rhea" id="RHEA:17989"/>
        <dbReference type="Rhea" id="RHEA-COMP:9863"/>
        <dbReference type="Rhea" id="RHEA-COMP:11604"/>
        <dbReference type="ChEBI" id="CHEBI:15378"/>
        <dbReference type="ChEBI" id="CHEBI:29999"/>
        <dbReference type="ChEBI" id="CHEBI:30616"/>
        <dbReference type="ChEBI" id="CHEBI:83421"/>
        <dbReference type="ChEBI" id="CHEBI:456216"/>
        <dbReference type="EC" id="2.7.11.1"/>
    </reaction>
</comment>
<evidence type="ECO:0000256" key="8">
    <source>
        <dbReference type="ARBA" id="ARBA00022741"/>
    </source>
</evidence>
<dbReference type="InterPro" id="IPR000719">
    <property type="entry name" value="Prot_kinase_dom"/>
</dbReference>
<evidence type="ECO:0000313" key="17">
    <source>
        <dbReference type="EMBL" id="TPX13302.1"/>
    </source>
</evidence>
<dbReference type="EC" id="2.7.11.1" evidence="3"/>
<dbReference type="Proteomes" id="UP000319257">
    <property type="component" value="Unassembled WGS sequence"/>
</dbReference>
<evidence type="ECO:0000256" key="10">
    <source>
        <dbReference type="ARBA" id="ARBA00022840"/>
    </source>
</evidence>
<evidence type="ECO:0000256" key="1">
    <source>
        <dbReference type="ARBA" id="ARBA00003747"/>
    </source>
</evidence>
<comment type="catalytic activity">
    <reaction evidence="13">
        <text>L-threonyl-[protein] + ATP = O-phospho-L-threonyl-[protein] + ADP + H(+)</text>
        <dbReference type="Rhea" id="RHEA:46608"/>
        <dbReference type="Rhea" id="RHEA-COMP:11060"/>
        <dbReference type="Rhea" id="RHEA-COMP:11605"/>
        <dbReference type="ChEBI" id="CHEBI:15378"/>
        <dbReference type="ChEBI" id="CHEBI:30013"/>
        <dbReference type="ChEBI" id="CHEBI:30616"/>
        <dbReference type="ChEBI" id="CHEBI:61977"/>
        <dbReference type="ChEBI" id="CHEBI:456216"/>
        <dbReference type="EC" id="2.7.11.1"/>
    </reaction>
</comment>
<dbReference type="GO" id="GO:0005634">
    <property type="term" value="C:nucleus"/>
    <property type="evidence" value="ECO:0007669"/>
    <property type="project" value="TreeGrafter"/>
</dbReference>
<evidence type="ECO:0000259" key="16">
    <source>
        <dbReference type="PROSITE" id="PS50011"/>
    </source>
</evidence>
<dbReference type="InterPro" id="IPR017441">
    <property type="entry name" value="Protein_kinase_ATP_BS"/>
</dbReference>
<keyword evidence="6" id="KW-0723">Serine/threonine-protein kinase</keyword>
<dbReference type="PANTHER" id="PTHR45646:SF11">
    <property type="entry name" value="SERINE_THREONINE-PROTEIN KINASE DOA"/>
    <property type="match status" value="1"/>
</dbReference>
<keyword evidence="8 15" id="KW-0547">Nucleotide-binding</keyword>
<dbReference type="PROSITE" id="PS50011">
    <property type="entry name" value="PROTEIN_KINASE_DOM"/>
    <property type="match status" value="1"/>
</dbReference>
<comment type="function">
    <text evidence="1">Component of the EKC/KEOPS complex that is required for the formation of a threonylcarbamoyl group on adenosine at position 37 (t(6)A37) in tRNAs that read codons beginning with adenine. The complex is probably involved in the transfer of the threonylcarbamoyl moiety of threonylcarbamoyl-AMP (TC-AMP) to the N6 group of A37. BUD32 has ATPase activity in the context of the EKC/KEOPS complex and likely plays a supporting role to the catalytic subunit KAE1. The EKC/KEOPS complex also promotes both telomere uncapping and telomere elongation. The complex is required for efficient recruitment of transcriptional coactivators.</text>
</comment>
<dbReference type="Gene3D" id="3.30.200.20">
    <property type="entry name" value="Phosphorylase Kinase, domain 1"/>
    <property type="match status" value="1"/>
</dbReference>
<dbReference type="AlphaFoldDB" id="A0A507ATI7"/>
<feature type="domain" description="Protein kinase" evidence="16">
    <location>
        <begin position="39"/>
        <end position="385"/>
    </location>
</feature>
<keyword evidence="18" id="KW-1185">Reference proteome</keyword>
<protein>
    <recommendedName>
        <fullName evidence="5">EKC/KEOPS complex subunit BUD32</fullName>
        <ecNumber evidence="3">2.7.11.1</ecNumber>
    </recommendedName>
    <alternativeName>
        <fullName evidence="11 12">Atypical Serine/threonine protein kinase BUD32</fullName>
    </alternativeName>
    <alternativeName>
        <fullName evidence="4">EKC/KEOPS complex subunit bud32</fullName>
    </alternativeName>
</protein>
<dbReference type="GO" id="GO:0005524">
    <property type="term" value="F:ATP binding"/>
    <property type="evidence" value="ECO:0007669"/>
    <property type="project" value="UniProtKB-UniRule"/>
</dbReference>
<comment type="subunit">
    <text evidence="2">Component of the EKC/KEOPS complex composed of at least BUD32, CGI121, GON7, KAE1 and PCC1; the whole complex dimerizes.</text>
</comment>
<evidence type="ECO:0000256" key="12">
    <source>
        <dbReference type="ARBA" id="ARBA00033194"/>
    </source>
</evidence>
<evidence type="ECO:0000256" key="4">
    <source>
        <dbReference type="ARBA" id="ARBA00013948"/>
    </source>
</evidence>
<feature type="binding site" evidence="15">
    <location>
        <position position="68"/>
    </location>
    <ligand>
        <name>ATP</name>
        <dbReference type="ChEBI" id="CHEBI:30616"/>
    </ligand>
</feature>
<evidence type="ECO:0000256" key="2">
    <source>
        <dbReference type="ARBA" id="ARBA00011534"/>
    </source>
</evidence>
<keyword evidence="10 15" id="KW-0067">ATP-binding</keyword>
<keyword evidence="9" id="KW-0418">Kinase</keyword>
<dbReference type="PANTHER" id="PTHR45646">
    <property type="entry name" value="SERINE/THREONINE-PROTEIN KINASE DOA-RELATED"/>
    <property type="match status" value="1"/>
</dbReference>
<dbReference type="RefSeq" id="XP_030995013.1">
    <property type="nucleotide sequence ID" value="XM_031140889.1"/>
</dbReference>
<dbReference type="GO" id="GO:0043484">
    <property type="term" value="P:regulation of RNA splicing"/>
    <property type="evidence" value="ECO:0007669"/>
    <property type="project" value="TreeGrafter"/>
</dbReference>
<evidence type="ECO:0000256" key="15">
    <source>
        <dbReference type="PROSITE-ProRule" id="PRU10141"/>
    </source>
</evidence>
<evidence type="ECO:0000256" key="14">
    <source>
        <dbReference type="ARBA" id="ARBA00048679"/>
    </source>
</evidence>
<sequence>MSPQRYQWPDDLDNVEDVERYHKGGFLPVHIGDVIEKIYRILHKLGCGGFSTVWLARSTIDEKLYALKILAADAPQTELETLLYLMNSQGTHASVLSLHGHFKISGPYGSHCCLVLPVLGPSLKHLRRTELPPPFVRHASRHLGEGLSFIHKAGVCHGDLTHNNVLFALHDVANWTDSEVYRYLGAPRKTQLLRMDGSPAAAPREVVGGINFRGLDPKLLSGQACIVDFGLSFRSSNPPSEIPGIPRSFLAPELCFGYLESQASDVWSLGCVIFELHSSRALFPLIFDQLDLLIGTIVDTLGNLPDQWEGQFVNQADRRLKPGQKDFWYDPSFTPGRALEKQIKDKCPQISEEQRDVLLRLLRGVLSIDPVHRLSAADMVSHPYLQ</sequence>
<accession>A0A507ATI7</accession>
<evidence type="ECO:0000256" key="13">
    <source>
        <dbReference type="ARBA" id="ARBA00047899"/>
    </source>
</evidence>
<evidence type="ECO:0000256" key="5">
    <source>
        <dbReference type="ARBA" id="ARBA00019973"/>
    </source>
</evidence>
<evidence type="ECO:0000256" key="11">
    <source>
        <dbReference type="ARBA" id="ARBA00030980"/>
    </source>
</evidence>
<gene>
    <name evidence="17" type="ORF">E0L32_006275</name>
</gene>
<dbReference type="InParanoid" id="A0A507ATI7"/>
<evidence type="ECO:0000256" key="6">
    <source>
        <dbReference type="ARBA" id="ARBA00022527"/>
    </source>
</evidence>
<dbReference type="PROSITE" id="PS00107">
    <property type="entry name" value="PROTEIN_KINASE_ATP"/>
    <property type="match status" value="1"/>
</dbReference>
<dbReference type="PROSITE" id="PS00109">
    <property type="entry name" value="PROTEIN_KINASE_TYR"/>
    <property type="match status" value="1"/>
</dbReference>
<dbReference type="Pfam" id="PF00069">
    <property type="entry name" value="Pkinase"/>
    <property type="match status" value="2"/>
</dbReference>
<evidence type="ECO:0000256" key="3">
    <source>
        <dbReference type="ARBA" id="ARBA00012513"/>
    </source>
</evidence>
<evidence type="ECO:0000256" key="9">
    <source>
        <dbReference type="ARBA" id="ARBA00022777"/>
    </source>
</evidence>
<proteinExistence type="predicted"/>
<dbReference type="OrthoDB" id="5979581at2759"/>
<keyword evidence="7" id="KW-0808">Transferase</keyword>
<dbReference type="SUPFAM" id="SSF56112">
    <property type="entry name" value="Protein kinase-like (PK-like)"/>
    <property type="match status" value="1"/>
</dbReference>
<reference evidence="17 18" key="1">
    <citation type="submission" date="2019-06" db="EMBL/GenBank/DDBJ databases">
        <title>Draft genome sequence of the filamentous fungus Phialemoniopsis curvata isolated from diesel fuel.</title>
        <authorList>
            <person name="Varaljay V.A."/>
            <person name="Lyon W.J."/>
            <person name="Crouch A.L."/>
            <person name="Drake C.E."/>
            <person name="Hollomon J.M."/>
            <person name="Nadeau L.J."/>
            <person name="Nunn H.S."/>
            <person name="Stevenson B.S."/>
            <person name="Bojanowski C.L."/>
            <person name="Crookes-Goodson W.J."/>
        </authorList>
    </citation>
    <scope>NUCLEOTIDE SEQUENCE [LARGE SCALE GENOMIC DNA]</scope>
    <source>
        <strain evidence="17 18">D216</strain>
    </source>
</reference>
<dbReference type="InterPro" id="IPR051175">
    <property type="entry name" value="CLK_kinases"/>
</dbReference>
<dbReference type="EMBL" id="SKBQ01000035">
    <property type="protein sequence ID" value="TPX13302.1"/>
    <property type="molecule type" value="Genomic_DNA"/>
</dbReference>